<evidence type="ECO:0000259" key="10">
    <source>
        <dbReference type="PROSITE" id="PS50892"/>
    </source>
</evidence>
<dbReference type="SUPFAM" id="SSF58038">
    <property type="entry name" value="SNARE fusion complex"/>
    <property type="match status" value="1"/>
</dbReference>
<dbReference type="GO" id="GO:0006888">
    <property type="term" value="P:endoplasmic reticulum to Golgi vesicle-mediated transport"/>
    <property type="evidence" value="ECO:0007669"/>
    <property type="project" value="TreeGrafter"/>
</dbReference>
<dbReference type="Gene3D" id="1.20.5.110">
    <property type="match status" value="1"/>
</dbReference>
<comment type="caution">
    <text evidence="11">The sequence shown here is derived from an EMBL/GenBank/DDBJ whole genome shotgun (WGS) entry which is preliminary data.</text>
</comment>
<comment type="similarity">
    <text evidence="1">Belongs to the synaptobrevin family.</text>
</comment>
<keyword evidence="4" id="KW-0564">Palmitate</keyword>
<dbReference type="EMBL" id="JAKCXM010000850">
    <property type="protein sequence ID" value="KAJ0391770.1"/>
    <property type="molecule type" value="Genomic_DNA"/>
</dbReference>
<dbReference type="PROSITE" id="PS50859">
    <property type="entry name" value="LONGIN"/>
    <property type="match status" value="1"/>
</dbReference>
<evidence type="ECO:0000259" key="9">
    <source>
        <dbReference type="PROSITE" id="PS50859"/>
    </source>
</evidence>
<keyword evidence="6" id="KW-0636">Prenylation</keyword>
<keyword evidence="12" id="KW-1185">Reference proteome</keyword>
<evidence type="ECO:0000256" key="4">
    <source>
        <dbReference type="ARBA" id="ARBA00023139"/>
    </source>
</evidence>
<dbReference type="SMART" id="SM01270">
    <property type="entry name" value="Longin"/>
    <property type="match status" value="1"/>
</dbReference>
<dbReference type="PANTHER" id="PTHR45806">
    <property type="entry name" value="SYNAPTOBREVIN HOMOLOG YKT6"/>
    <property type="match status" value="1"/>
</dbReference>
<keyword evidence="3" id="KW-0472">Membrane</keyword>
<dbReference type="Pfam" id="PF13774">
    <property type="entry name" value="Longin"/>
    <property type="match status" value="1"/>
</dbReference>
<organism evidence="11 12">
    <name type="scientific">Pythium insidiosum</name>
    <name type="common">Pythiosis disease agent</name>
    <dbReference type="NCBI Taxonomy" id="114742"/>
    <lineage>
        <taxon>Eukaryota</taxon>
        <taxon>Sar</taxon>
        <taxon>Stramenopiles</taxon>
        <taxon>Oomycota</taxon>
        <taxon>Peronosporomycetes</taxon>
        <taxon>Pythiales</taxon>
        <taxon>Pythiaceae</taxon>
        <taxon>Pythium</taxon>
    </lineage>
</organism>
<dbReference type="SUPFAM" id="SSF64356">
    <property type="entry name" value="SNARE-like"/>
    <property type="match status" value="1"/>
</dbReference>
<evidence type="ECO:0008006" key="13">
    <source>
        <dbReference type="Google" id="ProtNLM"/>
    </source>
</evidence>
<evidence type="ECO:0000256" key="7">
    <source>
        <dbReference type="ARBA" id="ARBA00046278"/>
    </source>
</evidence>
<protein>
    <recommendedName>
        <fullName evidence="13">Synaptobrevin-like protein</fullName>
    </recommendedName>
</protein>
<keyword evidence="8" id="KW-0175">Coiled coil</keyword>
<proteinExistence type="inferred from homology"/>
<dbReference type="Pfam" id="PF00957">
    <property type="entry name" value="Synaptobrevin"/>
    <property type="match status" value="1"/>
</dbReference>
<dbReference type="Gene3D" id="3.30.450.50">
    <property type="entry name" value="Longin domain"/>
    <property type="match status" value="1"/>
</dbReference>
<comment type="subcellular location">
    <subcellularLocation>
        <location evidence="7">Endomembrane system</location>
        <topology evidence="7">Lipid-anchor</topology>
        <orientation evidence="7">Cytoplasmic side</orientation>
    </subcellularLocation>
</comment>
<accession>A0AAD5LA61</accession>
<evidence type="ECO:0000256" key="5">
    <source>
        <dbReference type="ARBA" id="ARBA00023288"/>
    </source>
</evidence>
<evidence type="ECO:0000313" key="12">
    <source>
        <dbReference type="Proteomes" id="UP001209570"/>
    </source>
</evidence>
<dbReference type="AlphaFoldDB" id="A0AAD5LA61"/>
<evidence type="ECO:0000313" key="11">
    <source>
        <dbReference type="EMBL" id="KAJ0391770.1"/>
    </source>
</evidence>
<dbReference type="InterPro" id="IPR011012">
    <property type="entry name" value="Longin-like_dom_sf"/>
</dbReference>
<gene>
    <name evidence="11" type="ORF">P43SY_008390</name>
</gene>
<evidence type="ECO:0000256" key="3">
    <source>
        <dbReference type="ARBA" id="ARBA00023136"/>
    </source>
</evidence>
<name>A0AAD5LA61_PYTIN</name>
<dbReference type="GO" id="GO:0005484">
    <property type="term" value="F:SNAP receptor activity"/>
    <property type="evidence" value="ECO:0007669"/>
    <property type="project" value="TreeGrafter"/>
</dbReference>
<evidence type="ECO:0000256" key="8">
    <source>
        <dbReference type="PROSITE-ProRule" id="PRU00290"/>
    </source>
</evidence>
<keyword evidence="2" id="KW-0488">Methylation</keyword>
<dbReference type="InterPro" id="IPR010908">
    <property type="entry name" value="Longin_dom"/>
</dbReference>
<evidence type="ECO:0000256" key="2">
    <source>
        <dbReference type="ARBA" id="ARBA00022481"/>
    </source>
</evidence>
<feature type="domain" description="Longin" evidence="9">
    <location>
        <begin position="31"/>
        <end position="127"/>
    </location>
</feature>
<dbReference type="PROSITE" id="PS50892">
    <property type="entry name" value="V_SNARE"/>
    <property type="match status" value="1"/>
</dbReference>
<dbReference type="CDD" id="cd14824">
    <property type="entry name" value="Longin"/>
    <property type="match status" value="1"/>
</dbReference>
<dbReference type="PANTHER" id="PTHR45806:SF1">
    <property type="entry name" value="SYNAPTOBREVIN HOMOLOG YKT6"/>
    <property type="match status" value="1"/>
</dbReference>
<evidence type="ECO:0000256" key="6">
    <source>
        <dbReference type="ARBA" id="ARBA00023289"/>
    </source>
</evidence>
<evidence type="ECO:0000256" key="1">
    <source>
        <dbReference type="ARBA" id="ARBA00008025"/>
    </source>
</evidence>
<feature type="domain" description="V-SNARE coiled-coil homology" evidence="10">
    <location>
        <begin position="163"/>
        <end position="223"/>
    </location>
</feature>
<reference evidence="11" key="1">
    <citation type="submission" date="2021-12" db="EMBL/GenBank/DDBJ databases">
        <title>Prjna785345.</title>
        <authorList>
            <person name="Rujirawat T."/>
            <person name="Krajaejun T."/>
        </authorList>
    </citation>
    <scope>NUCLEOTIDE SEQUENCE</scope>
    <source>
        <strain evidence="11">Pi057C3</strain>
    </source>
</reference>
<dbReference type="GO" id="GO:0005794">
    <property type="term" value="C:Golgi apparatus"/>
    <property type="evidence" value="ECO:0007669"/>
    <property type="project" value="TreeGrafter"/>
</dbReference>
<dbReference type="Proteomes" id="UP001209570">
    <property type="component" value="Unassembled WGS sequence"/>
</dbReference>
<sequence>MKVFAIGTIDISKQFLAPSLAHAASAVFPTELLRHEGKETAPTILSASFELSSFGYFQRANVREFINFFSKTLTQRSPPQQCLSIEREEYRCHVFIRHDGLAGIAVADHEYPPRVAFALVKKLIDEYDGATQGAWKSHAGAPQNWAPLQSALQEYQDPSKADKIMAIQKELDETTAILSKAIDSVLERDEKLTDLVAKSLELSTQSKVFYREAQRTNSCCILM</sequence>
<keyword evidence="5" id="KW-0449">Lipoprotein</keyword>
<dbReference type="InterPro" id="IPR042855">
    <property type="entry name" value="V_SNARE_CC"/>
</dbReference>